<dbReference type="SUPFAM" id="SSF51445">
    <property type="entry name" value="(Trans)glycosidases"/>
    <property type="match status" value="1"/>
</dbReference>
<sequence length="433" mass="50701">MTNFANWPSTYPDPSWFIHDRFGLFIHFGLFSVGARHEWFMTKEQIDPKEYQAKYFKNFNPDLFDATKWAQAAKDCGVKYMVFTTKHHEGFALWDSHLTDYKVTNTPFKRDFLAELLPAFRKVGIKIGLYHSLIDWHHPDFPIDGLHPMRNNETYQKSNELRQLKKYQDYLAGQVEELLTDYGKIDYIWFDFSYAHRDWGFAKGKGAFDWDSERLEALCLQLQPHILINDRLDLNRGVTTPEQFQPDKPFIKDGKSVLWEACQTMYGTWGYDRDNYEWKSSEMLLKMLIDTVAKNGNFLMNIGPNPRGEIDDKTALRLREIGDWMRLHQDAIIGCTKANYEAPLDCRYTQNANKLYLHLFSYPYRNLHLKGLAKDVSFIRLLNDGSEIFYRGFDKDEVITSTEAIIDPDDIVITLPVEKPPVLVPVIEITLKD</sequence>
<comment type="caution">
    <text evidence="9">The sequence shown here is derived from an EMBL/GenBank/DDBJ whole genome shotgun (WGS) entry which is preliminary data.</text>
</comment>
<keyword evidence="5" id="KW-0378">Hydrolase</keyword>
<keyword evidence="4" id="KW-0732">Signal</keyword>
<accession>A0A1L8R3N5</accession>
<keyword evidence="6" id="KW-0326">Glycosidase</keyword>
<dbReference type="InterPro" id="IPR016286">
    <property type="entry name" value="FUC_metazoa-typ"/>
</dbReference>
<evidence type="ECO:0000256" key="6">
    <source>
        <dbReference type="ARBA" id="ARBA00023295"/>
    </source>
</evidence>
<evidence type="ECO:0000256" key="2">
    <source>
        <dbReference type="ARBA" id="ARBA00007951"/>
    </source>
</evidence>
<organism evidence="9 10">
    <name type="scientific">Enterococcus canintestini</name>
    <dbReference type="NCBI Taxonomy" id="317010"/>
    <lineage>
        <taxon>Bacteria</taxon>
        <taxon>Bacillati</taxon>
        <taxon>Bacillota</taxon>
        <taxon>Bacilli</taxon>
        <taxon>Lactobacillales</taxon>
        <taxon>Enterococcaceae</taxon>
        <taxon>Enterococcus</taxon>
    </lineage>
</organism>
<evidence type="ECO:0000313" key="9">
    <source>
        <dbReference type="EMBL" id="OJG14316.1"/>
    </source>
</evidence>
<evidence type="ECO:0000259" key="8">
    <source>
        <dbReference type="Pfam" id="PF01120"/>
    </source>
</evidence>
<dbReference type="GO" id="GO:0016139">
    <property type="term" value="P:glycoside catabolic process"/>
    <property type="evidence" value="ECO:0007669"/>
    <property type="project" value="TreeGrafter"/>
</dbReference>
<feature type="site" description="May be important for catalysis" evidence="7">
    <location>
        <position position="262"/>
    </location>
</feature>
<protein>
    <recommendedName>
        <fullName evidence="3">alpha-L-fucosidase</fullName>
        <ecNumber evidence="3">3.2.1.51</ecNumber>
    </recommendedName>
</protein>
<feature type="domain" description="Glycoside hydrolase family 29 N-terminal" evidence="8">
    <location>
        <begin position="11"/>
        <end position="328"/>
    </location>
</feature>
<dbReference type="SMART" id="SM00812">
    <property type="entry name" value="Alpha_L_fucos"/>
    <property type="match status" value="1"/>
</dbReference>
<dbReference type="InterPro" id="IPR000933">
    <property type="entry name" value="Glyco_hydro_29"/>
</dbReference>
<dbReference type="InterPro" id="IPR017853">
    <property type="entry name" value="GH"/>
</dbReference>
<evidence type="ECO:0000256" key="1">
    <source>
        <dbReference type="ARBA" id="ARBA00004071"/>
    </source>
</evidence>
<comment type="function">
    <text evidence="1">Alpha-L-fucosidase is responsible for hydrolyzing the alpha-1,6-linked fucose joined to the reducing-end N-acetylglucosamine of the carbohydrate moieties of glycoproteins.</text>
</comment>
<dbReference type="InterPro" id="IPR057739">
    <property type="entry name" value="Glyco_hydro_29_N"/>
</dbReference>
<name>A0A1L8R3N5_9ENTE</name>
<dbReference type="PANTHER" id="PTHR10030:SF37">
    <property type="entry name" value="ALPHA-L-FUCOSIDASE-RELATED"/>
    <property type="match status" value="1"/>
</dbReference>
<comment type="similarity">
    <text evidence="2">Belongs to the glycosyl hydrolase 29 family.</text>
</comment>
<dbReference type="OrthoDB" id="107551at2"/>
<dbReference type="Gene3D" id="3.20.20.80">
    <property type="entry name" value="Glycosidases"/>
    <property type="match status" value="1"/>
</dbReference>
<reference evidence="9 10" key="1">
    <citation type="submission" date="2014-12" db="EMBL/GenBank/DDBJ databases">
        <title>Draft genome sequences of 29 type strains of Enterococci.</title>
        <authorList>
            <person name="Zhong Z."/>
            <person name="Sun Z."/>
            <person name="Liu W."/>
            <person name="Zhang W."/>
            <person name="Zhang H."/>
        </authorList>
    </citation>
    <scope>NUCLEOTIDE SEQUENCE [LARGE SCALE GENOMIC DNA]</scope>
    <source>
        <strain evidence="9 10">DSM 21207</strain>
    </source>
</reference>
<dbReference type="EMBL" id="JXKG01000020">
    <property type="protein sequence ID" value="OJG14316.1"/>
    <property type="molecule type" value="Genomic_DNA"/>
</dbReference>
<dbReference type="PANTHER" id="PTHR10030">
    <property type="entry name" value="ALPHA-L-FUCOSIDASE"/>
    <property type="match status" value="1"/>
</dbReference>
<dbReference type="PRINTS" id="PR00741">
    <property type="entry name" value="GLHYDRLASE29"/>
</dbReference>
<dbReference type="GO" id="GO:0004560">
    <property type="term" value="F:alpha-L-fucosidase activity"/>
    <property type="evidence" value="ECO:0007669"/>
    <property type="project" value="InterPro"/>
</dbReference>
<evidence type="ECO:0000256" key="3">
    <source>
        <dbReference type="ARBA" id="ARBA00012662"/>
    </source>
</evidence>
<evidence type="ECO:0000256" key="4">
    <source>
        <dbReference type="ARBA" id="ARBA00022729"/>
    </source>
</evidence>
<proteinExistence type="inferred from homology"/>
<evidence type="ECO:0000256" key="7">
    <source>
        <dbReference type="PIRSR" id="PIRSR001092-1"/>
    </source>
</evidence>
<dbReference type="PIRSF" id="PIRSF001092">
    <property type="entry name" value="Alpha-L-fucosidase"/>
    <property type="match status" value="1"/>
</dbReference>
<dbReference type="Proteomes" id="UP000182835">
    <property type="component" value="Unassembled WGS sequence"/>
</dbReference>
<dbReference type="EC" id="3.2.1.51" evidence="3"/>
<evidence type="ECO:0000313" key="10">
    <source>
        <dbReference type="Proteomes" id="UP000182835"/>
    </source>
</evidence>
<evidence type="ECO:0000256" key="5">
    <source>
        <dbReference type="ARBA" id="ARBA00022801"/>
    </source>
</evidence>
<dbReference type="RefSeq" id="WP_071865464.1">
    <property type="nucleotide sequence ID" value="NZ_JBHLVQ010000017.1"/>
</dbReference>
<dbReference type="AlphaFoldDB" id="A0A1L8R3N5"/>
<dbReference type="GO" id="GO:0006004">
    <property type="term" value="P:fucose metabolic process"/>
    <property type="evidence" value="ECO:0007669"/>
    <property type="project" value="InterPro"/>
</dbReference>
<dbReference type="GO" id="GO:0005764">
    <property type="term" value="C:lysosome"/>
    <property type="evidence" value="ECO:0007669"/>
    <property type="project" value="TreeGrafter"/>
</dbReference>
<dbReference type="Pfam" id="PF01120">
    <property type="entry name" value="Alpha_L_fucos"/>
    <property type="match status" value="1"/>
</dbReference>
<dbReference type="STRING" id="317010.RU96_GL001233"/>
<gene>
    <name evidence="9" type="ORF">RU96_GL001233</name>
</gene>